<evidence type="ECO:0000256" key="3">
    <source>
        <dbReference type="ARBA" id="ARBA00022898"/>
    </source>
</evidence>
<evidence type="ECO:0000313" key="12">
    <source>
        <dbReference type="Proteomes" id="UP000008743"/>
    </source>
</evidence>
<dbReference type="InterPro" id="IPR049315">
    <property type="entry name" value="GDC-P_N"/>
</dbReference>
<sequence>MLSCRIAASAARNVAAASALTSAQRVASRSSVTAVAAVCSAAAPRAAVAAPRAAATRSFATIARPVAASASASTPASLEPLDSFERRHIGVTTESDVKTMLDACKVDSLEQLIDKTIPAGIRLHRELAIGAAQSESTLHKTLKSIASENKIFRSYIGMGYYNTLTPPVIQRNVIENPGWYTQYTPYQPEVSQGRLESLLNYQTLVADLTKLPFPNASLLDEATAAGEAITMAFVNSGSKKPRFVADAAINPQTLALLRTRAEPHKIEVVTADVLKFDFSANDVCGVLVQYPTLSGDVHDYSALAERAHKAGALVVAATDLLALTVIKAPGEWGADIALGNAQRFGVPLGYGGPHAAFFAVSEKLVRKMPGRIVGVSRDASGNGAYRLALQTREQHIRREKASSNICTAQALLANMSAMYAVYHGPAGLRKIAERVHRLTGIFAEAVAHHGHTVVNKTFFDTLLIKTSVPAAQIISRAVEHGINLRTVDAAHVGVSLDETVTRDDLVHLLSVFALQGGEPAPIAAIDAAVAQRGPAYSAVARTSAYLTHPIFNSHHSETMMLRYIKSLENKDISLAHSMIPLGSCTMKLNATSEMYPVTWPEFNSLHPFAPVAQAQGYARMFEQLERDLVEITGYDAVSLQPNSGAQGEYAGLRAIMAYLKDIGQGHRHVCLIPVSAHGTNPATAQMVGMTIETVATDANGNVDIADLRAKAEQFKDHLAAIMITYPSTFGVFEEGIREVCDIIHKNGGQVYLDGANMNAQVGLCRPGDYGADVSHLNLHKTFCIPHGGGGPGMGPIGVKKHLAPFLPNHPVVSVGGKKSFGAVSAAPWGSSSILPISWSYIRMMGGSGLAQATRIAILNANYLQARLKSHYKILYTNKNGFCAHEFILDTRPFAKSAGIEAIDIAKRLQDYGFHAPTMSFPVAGTLMIEPTESESKVELDRFVDALISIRQEIADVESGKADRENNVLKNSPHSLRHVTASEWNHPYTRDQAAHPLPYLRKNKFWPSVSRIDDVFGDRRLQVTRAANDI</sequence>
<dbReference type="FunCoup" id="A0A0D2WWQ9">
    <property type="interactions" value="197"/>
</dbReference>
<dbReference type="GO" id="GO:0005960">
    <property type="term" value="C:glycine cleavage complex"/>
    <property type="evidence" value="ECO:0007669"/>
    <property type="project" value="TreeGrafter"/>
</dbReference>
<proteinExistence type="inferred from homology"/>
<accession>A0A0D2WWQ9</accession>
<dbReference type="STRING" id="595528.A0A0D2WWQ9"/>
<dbReference type="InterPro" id="IPR015421">
    <property type="entry name" value="PyrdxlP-dep_Trfase_major"/>
</dbReference>
<feature type="domain" description="Glycine cleavage system P-protein N-terminal" evidence="9">
    <location>
        <begin position="689"/>
        <end position="807"/>
    </location>
</feature>
<keyword evidence="4 8" id="KW-0560">Oxidoreductase</keyword>
<keyword evidence="8" id="KW-0496">Mitochondrion</keyword>
<dbReference type="GO" id="GO:0016594">
    <property type="term" value="F:glycine binding"/>
    <property type="evidence" value="ECO:0007669"/>
    <property type="project" value="TreeGrafter"/>
</dbReference>
<dbReference type="GO" id="GO:0004375">
    <property type="term" value="F:glycine dehydrogenase (decarboxylating) activity"/>
    <property type="evidence" value="ECO:0007669"/>
    <property type="project" value="UniProtKB-UniRule"/>
</dbReference>
<dbReference type="PANTHER" id="PTHR11773">
    <property type="entry name" value="GLYCINE DEHYDROGENASE, DECARBOXYLATING"/>
    <property type="match status" value="1"/>
</dbReference>
<evidence type="ECO:0000256" key="5">
    <source>
        <dbReference type="ARBA" id="ARBA00046415"/>
    </source>
</evidence>
<keyword evidence="8" id="KW-0809">Transit peptide</keyword>
<comment type="catalytic activity">
    <reaction evidence="6 8">
        <text>N(6)-[(R)-lipoyl]-L-lysyl-[glycine-cleavage complex H protein] + glycine + H(+) = N(6)-[(R)-S(8)-aminomethyldihydrolipoyl]-L-lysyl-[glycine-cleavage complex H protein] + CO2</text>
        <dbReference type="Rhea" id="RHEA:24304"/>
        <dbReference type="Rhea" id="RHEA-COMP:10494"/>
        <dbReference type="Rhea" id="RHEA-COMP:10495"/>
        <dbReference type="ChEBI" id="CHEBI:15378"/>
        <dbReference type="ChEBI" id="CHEBI:16526"/>
        <dbReference type="ChEBI" id="CHEBI:57305"/>
        <dbReference type="ChEBI" id="CHEBI:83099"/>
        <dbReference type="ChEBI" id="CHEBI:83143"/>
        <dbReference type="EC" id="1.4.4.2"/>
    </reaction>
</comment>
<dbReference type="Proteomes" id="UP000008743">
    <property type="component" value="Unassembled WGS sequence"/>
</dbReference>
<dbReference type="Pfam" id="PF21478">
    <property type="entry name" value="GcvP2_C"/>
    <property type="match status" value="1"/>
</dbReference>
<comment type="similarity">
    <text evidence="2 8">Belongs to the GcvP family.</text>
</comment>
<dbReference type="NCBIfam" id="NF001696">
    <property type="entry name" value="PRK00451.1"/>
    <property type="match status" value="1"/>
</dbReference>
<comment type="function">
    <text evidence="8">The glycine cleavage system catalyzes the degradation of glycine.</text>
</comment>
<dbReference type="GO" id="GO:0005739">
    <property type="term" value="C:mitochondrion"/>
    <property type="evidence" value="ECO:0007669"/>
    <property type="project" value="UniProtKB-SubCell"/>
</dbReference>
<dbReference type="eggNOG" id="KOG2040">
    <property type="taxonomic scope" value="Eukaryota"/>
</dbReference>
<gene>
    <name evidence="11" type="ORF">CAOG_007496</name>
</gene>
<dbReference type="FunFam" id="3.40.640.10:FF:000007">
    <property type="entry name" value="glycine dehydrogenase (Decarboxylating), mitochondrial"/>
    <property type="match status" value="1"/>
</dbReference>
<dbReference type="InParanoid" id="A0A0D2WWQ9"/>
<comment type="subcellular location">
    <subcellularLocation>
        <location evidence="8">Mitochondrion</location>
    </subcellularLocation>
</comment>
<dbReference type="InterPro" id="IPR015424">
    <property type="entry name" value="PyrdxlP-dep_Trfase"/>
</dbReference>
<dbReference type="InterPro" id="IPR049316">
    <property type="entry name" value="GDC-P_C"/>
</dbReference>
<organism evidence="11 12">
    <name type="scientific">Capsaspora owczarzaki (strain ATCC 30864)</name>
    <dbReference type="NCBI Taxonomy" id="595528"/>
    <lineage>
        <taxon>Eukaryota</taxon>
        <taxon>Filasterea</taxon>
        <taxon>Capsaspora</taxon>
    </lineage>
</organism>
<dbReference type="NCBIfam" id="NF003346">
    <property type="entry name" value="PRK04366.1"/>
    <property type="match status" value="1"/>
</dbReference>
<dbReference type="OMA" id="RNLICTC"/>
<evidence type="ECO:0000256" key="6">
    <source>
        <dbReference type="ARBA" id="ARBA00049026"/>
    </source>
</evidence>
<comment type="cofactor">
    <cofactor evidence="1 7 8">
        <name>pyridoxal 5'-phosphate</name>
        <dbReference type="ChEBI" id="CHEBI:597326"/>
    </cofactor>
</comment>
<feature type="domain" description="Glycine dehydrogenase C-terminal" evidence="10">
    <location>
        <begin position="852"/>
        <end position="973"/>
    </location>
</feature>
<dbReference type="EMBL" id="KE346373">
    <property type="protein sequence ID" value="KJE97008.1"/>
    <property type="molecule type" value="Genomic_DNA"/>
</dbReference>
<comment type="subunit">
    <text evidence="5">Homodimer. The glycine cleavage system is composed of four proteins: P, T, L and H.</text>
</comment>
<dbReference type="InterPro" id="IPR020581">
    <property type="entry name" value="GDC_P"/>
</dbReference>
<dbReference type="NCBIfam" id="TIGR00461">
    <property type="entry name" value="gcvP"/>
    <property type="match status" value="1"/>
</dbReference>
<evidence type="ECO:0000256" key="4">
    <source>
        <dbReference type="ARBA" id="ARBA00023002"/>
    </source>
</evidence>
<dbReference type="FunFam" id="3.90.1150.10:FF:000025">
    <property type="entry name" value="Glycine cleavage system P protein"/>
    <property type="match status" value="1"/>
</dbReference>
<feature type="domain" description="Glycine cleavage system P-protein N-terminal" evidence="9">
    <location>
        <begin position="86"/>
        <end position="512"/>
    </location>
</feature>
<dbReference type="GO" id="GO:0030170">
    <property type="term" value="F:pyridoxal phosphate binding"/>
    <property type="evidence" value="ECO:0007669"/>
    <property type="project" value="TreeGrafter"/>
</dbReference>
<dbReference type="AlphaFoldDB" id="A0A0D2WWQ9"/>
<protein>
    <recommendedName>
        <fullName evidence="8">Glycine cleavage system P protein</fullName>
        <ecNumber evidence="8">1.4.4.2</ecNumber>
    </recommendedName>
</protein>
<dbReference type="PhylomeDB" id="A0A0D2WWQ9"/>
<dbReference type="Gene3D" id="3.90.1150.10">
    <property type="entry name" value="Aspartate Aminotransferase, domain 1"/>
    <property type="match status" value="2"/>
</dbReference>
<evidence type="ECO:0000256" key="8">
    <source>
        <dbReference type="RuleBase" id="RU364056"/>
    </source>
</evidence>
<name>A0A0D2WWQ9_CAPO3</name>
<evidence type="ECO:0000256" key="1">
    <source>
        <dbReference type="ARBA" id="ARBA00001933"/>
    </source>
</evidence>
<dbReference type="FunFam" id="3.40.640.10:FF:000005">
    <property type="entry name" value="Glycine dehydrogenase (decarboxylating), mitochondrial"/>
    <property type="match status" value="1"/>
</dbReference>
<evidence type="ECO:0000259" key="10">
    <source>
        <dbReference type="Pfam" id="PF21478"/>
    </source>
</evidence>
<dbReference type="FunFam" id="3.90.1150.10:FF:000007">
    <property type="entry name" value="Glycine dehydrogenase (decarboxylating), mitochondrial"/>
    <property type="match status" value="1"/>
</dbReference>
<dbReference type="InterPro" id="IPR003437">
    <property type="entry name" value="GcvP"/>
</dbReference>
<dbReference type="SUPFAM" id="SSF53383">
    <property type="entry name" value="PLP-dependent transferases"/>
    <property type="match status" value="2"/>
</dbReference>
<dbReference type="EC" id="1.4.4.2" evidence="8"/>
<evidence type="ECO:0000256" key="7">
    <source>
        <dbReference type="PIRSR" id="PIRSR603437-50"/>
    </source>
</evidence>
<dbReference type="RefSeq" id="XP_004343370.1">
    <property type="nucleotide sequence ID" value="XM_004343320.2"/>
</dbReference>
<keyword evidence="12" id="KW-1185">Reference proteome</keyword>
<feature type="modified residue" description="N6-(pyridoxal phosphate)lysine" evidence="7">
    <location>
        <position position="780"/>
    </location>
</feature>
<evidence type="ECO:0000256" key="2">
    <source>
        <dbReference type="ARBA" id="ARBA00010756"/>
    </source>
</evidence>
<evidence type="ECO:0000313" key="11">
    <source>
        <dbReference type="EMBL" id="KJE97008.1"/>
    </source>
</evidence>
<dbReference type="InterPro" id="IPR015422">
    <property type="entry name" value="PyrdxlP-dep_Trfase_small"/>
</dbReference>
<dbReference type="OrthoDB" id="6537869at2759"/>
<evidence type="ECO:0000259" key="9">
    <source>
        <dbReference type="Pfam" id="PF02347"/>
    </source>
</evidence>
<dbReference type="CDD" id="cd00613">
    <property type="entry name" value="GDC-P"/>
    <property type="match status" value="2"/>
</dbReference>
<keyword evidence="3 7" id="KW-0663">Pyridoxal phosphate</keyword>
<dbReference type="GO" id="GO:0019464">
    <property type="term" value="P:glycine decarboxylation via glycine cleavage system"/>
    <property type="evidence" value="ECO:0007669"/>
    <property type="project" value="TreeGrafter"/>
</dbReference>
<dbReference type="HAMAP" id="MF_00711">
    <property type="entry name" value="GcvP"/>
    <property type="match status" value="1"/>
</dbReference>
<dbReference type="Gene3D" id="3.40.640.10">
    <property type="entry name" value="Type I PLP-dependent aspartate aminotransferase-like (Major domain)"/>
    <property type="match status" value="2"/>
</dbReference>
<dbReference type="PANTHER" id="PTHR11773:SF1">
    <property type="entry name" value="GLYCINE DEHYDROGENASE (DECARBOXYLATING), MITOCHONDRIAL"/>
    <property type="match status" value="1"/>
</dbReference>
<dbReference type="Pfam" id="PF02347">
    <property type="entry name" value="GDC-P"/>
    <property type="match status" value="2"/>
</dbReference>
<reference evidence="12" key="1">
    <citation type="submission" date="2011-02" db="EMBL/GenBank/DDBJ databases">
        <title>The Genome Sequence of Capsaspora owczarzaki ATCC 30864.</title>
        <authorList>
            <person name="Russ C."/>
            <person name="Cuomo C."/>
            <person name="Burger G."/>
            <person name="Gray M.W."/>
            <person name="Holland P.W.H."/>
            <person name="King N."/>
            <person name="Lang F.B.F."/>
            <person name="Roger A.J."/>
            <person name="Ruiz-Trillo I."/>
            <person name="Young S.K."/>
            <person name="Zeng Q."/>
            <person name="Gargeya S."/>
            <person name="Alvarado L."/>
            <person name="Berlin A."/>
            <person name="Chapman S.B."/>
            <person name="Chen Z."/>
            <person name="Freedman E."/>
            <person name="Gellesch M."/>
            <person name="Goldberg J."/>
            <person name="Griggs A."/>
            <person name="Gujja S."/>
            <person name="Heilman E."/>
            <person name="Heiman D."/>
            <person name="Howarth C."/>
            <person name="Mehta T."/>
            <person name="Neiman D."/>
            <person name="Pearson M."/>
            <person name="Roberts A."/>
            <person name="Saif S."/>
            <person name="Shea T."/>
            <person name="Shenoy N."/>
            <person name="Sisk P."/>
            <person name="Stolte C."/>
            <person name="Sykes S."/>
            <person name="White J."/>
            <person name="Yandava C."/>
            <person name="Haas B."/>
            <person name="Nusbaum C."/>
            <person name="Birren B."/>
        </authorList>
    </citation>
    <scope>NUCLEOTIDE SEQUENCE</scope>
    <source>
        <strain evidence="12">ATCC 30864</strain>
    </source>
</reference>